<feature type="transmembrane region" description="Helical" evidence="5">
    <location>
        <begin position="18"/>
        <end position="41"/>
    </location>
</feature>
<dbReference type="Proteomes" id="UP001153714">
    <property type="component" value="Chromosome 1"/>
</dbReference>
<dbReference type="EMBL" id="OU893332">
    <property type="protein sequence ID" value="CAG9782191.1"/>
    <property type="molecule type" value="Genomic_DNA"/>
</dbReference>
<evidence type="ECO:0000256" key="4">
    <source>
        <dbReference type="ARBA" id="ARBA00023136"/>
    </source>
</evidence>
<dbReference type="Pfam" id="PF01490">
    <property type="entry name" value="Aa_trans"/>
    <property type="match status" value="1"/>
</dbReference>
<evidence type="ECO:0000313" key="8">
    <source>
        <dbReference type="Proteomes" id="UP001153714"/>
    </source>
</evidence>
<feature type="transmembrane region" description="Helical" evidence="5">
    <location>
        <begin position="156"/>
        <end position="183"/>
    </location>
</feature>
<feature type="transmembrane region" description="Helical" evidence="5">
    <location>
        <begin position="310"/>
        <end position="332"/>
    </location>
</feature>
<organism evidence="7 8">
    <name type="scientific">Diatraea saccharalis</name>
    <name type="common">sugarcane borer</name>
    <dbReference type="NCBI Taxonomy" id="40085"/>
    <lineage>
        <taxon>Eukaryota</taxon>
        <taxon>Metazoa</taxon>
        <taxon>Ecdysozoa</taxon>
        <taxon>Arthropoda</taxon>
        <taxon>Hexapoda</taxon>
        <taxon>Insecta</taxon>
        <taxon>Pterygota</taxon>
        <taxon>Neoptera</taxon>
        <taxon>Endopterygota</taxon>
        <taxon>Lepidoptera</taxon>
        <taxon>Glossata</taxon>
        <taxon>Ditrysia</taxon>
        <taxon>Pyraloidea</taxon>
        <taxon>Crambidae</taxon>
        <taxon>Crambinae</taxon>
        <taxon>Diatraea</taxon>
    </lineage>
</organism>
<dbReference type="GO" id="GO:0005774">
    <property type="term" value="C:vacuolar membrane"/>
    <property type="evidence" value="ECO:0007669"/>
    <property type="project" value="TreeGrafter"/>
</dbReference>
<name>A0A9N9QSU2_9NEOP</name>
<reference evidence="7" key="2">
    <citation type="submission" date="2022-10" db="EMBL/GenBank/DDBJ databases">
        <authorList>
            <consortium name="ENA_rothamsted_submissions"/>
            <consortium name="culmorum"/>
            <person name="King R."/>
        </authorList>
    </citation>
    <scope>NUCLEOTIDE SEQUENCE</scope>
</reference>
<keyword evidence="8" id="KW-1185">Reference proteome</keyword>
<accession>A0A9N9QSU2</accession>
<keyword evidence="4 5" id="KW-0472">Membrane</keyword>
<evidence type="ECO:0000256" key="3">
    <source>
        <dbReference type="ARBA" id="ARBA00022989"/>
    </source>
</evidence>
<dbReference type="GO" id="GO:0015179">
    <property type="term" value="F:L-amino acid transmembrane transporter activity"/>
    <property type="evidence" value="ECO:0007669"/>
    <property type="project" value="TreeGrafter"/>
</dbReference>
<dbReference type="PANTHER" id="PTHR22950:SF340">
    <property type="entry name" value="AMINO ACID TRANSPORTER TRANSMEMBRANE DOMAIN-CONTAINING PROTEIN-RELATED"/>
    <property type="match status" value="1"/>
</dbReference>
<reference evidence="7" key="1">
    <citation type="submission" date="2021-12" db="EMBL/GenBank/DDBJ databases">
        <authorList>
            <person name="King R."/>
        </authorList>
    </citation>
    <scope>NUCLEOTIDE SEQUENCE</scope>
</reference>
<dbReference type="PANTHER" id="PTHR22950">
    <property type="entry name" value="AMINO ACID TRANSPORTER"/>
    <property type="match status" value="1"/>
</dbReference>
<gene>
    <name evidence="7" type="ORF">DIATSA_LOCUS474</name>
</gene>
<keyword evidence="3 5" id="KW-1133">Transmembrane helix</keyword>
<feature type="transmembrane region" description="Helical" evidence="5">
    <location>
        <begin position="246"/>
        <end position="263"/>
    </location>
</feature>
<feature type="domain" description="Amino acid transporter transmembrane" evidence="6">
    <location>
        <begin position="20"/>
        <end position="328"/>
    </location>
</feature>
<keyword evidence="2 5" id="KW-0812">Transmembrane</keyword>
<dbReference type="OrthoDB" id="1684102at2759"/>
<comment type="subcellular location">
    <subcellularLocation>
        <location evidence="1">Membrane</location>
        <topology evidence="1">Multi-pass membrane protein</topology>
    </subcellularLocation>
</comment>
<feature type="transmembrane region" description="Helical" evidence="5">
    <location>
        <begin position="81"/>
        <end position="104"/>
    </location>
</feature>
<sequence length="334" mass="37925">MRLAIQDGPPCMRWSAGFFSYFVEIVLTIWQLGICCIYLIFCAENIKQVCDYYGYEQSLRMHMCFQLLPQVLLNLIKTLKLLTPLSTISNLLTILAFILVFFYLIEDDLVVDNDKLVIKEFLGIPIFIGITLFALEAVGVVLALEYNMEHPKHFVGLFGLFNIGMVIIIVAYALVGIFGFLKYGSTVKASLTLNLPQDQKKAQVTKVVFALAIFLSFPLQNFVAYNLIWRKIRKRLHDAKKMIVDYILRIALVVLPWALGMAMPFLGPFIALFGAFCLSLLAIIFPGLMSFCHWYPNLYGPCYYRLLRDLFVVIVGVVMLAAGCYTSILEIIES</sequence>
<evidence type="ECO:0000259" key="6">
    <source>
        <dbReference type="Pfam" id="PF01490"/>
    </source>
</evidence>
<proteinExistence type="predicted"/>
<protein>
    <recommendedName>
        <fullName evidence="6">Amino acid transporter transmembrane domain-containing protein</fullName>
    </recommendedName>
</protein>
<evidence type="ECO:0000313" key="7">
    <source>
        <dbReference type="EMBL" id="CAG9782191.1"/>
    </source>
</evidence>
<evidence type="ECO:0000256" key="2">
    <source>
        <dbReference type="ARBA" id="ARBA00022692"/>
    </source>
</evidence>
<feature type="transmembrane region" description="Helical" evidence="5">
    <location>
        <begin position="203"/>
        <end position="225"/>
    </location>
</feature>
<dbReference type="AlphaFoldDB" id="A0A9N9QSU2"/>
<feature type="transmembrane region" description="Helical" evidence="5">
    <location>
        <begin position="269"/>
        <end position="289"/>
    </location>
</feature>
<dbReference type="InterPro" id="IPR013057">
    <property type="entry name" value="AA_transpt_TM"/>
</dbReference>
<evidence type="ECO:0000256" key="1">
    <source>
        <dbReference type="ARBA" id="ARBA00004141"/>
    </source>
</evidence>
<feature type="transmembrane region" description="Helical" evidence="5">
    <location>
        <begin position="124"/>
        <end position="144"/>
    </location>
</feature>
<evidence type="ECO:0000256" key="5">
    <source>
        <dbReference type="SAM" id="Phobius"/>
    </source>
</evidence>